<dbReference type="PANTHER" id="PTHR43179">
    <property type="entry name" value="RHAMNOSYLTRANSFERASE WBBL"/>
    <property type="match status" value="1"/>
</dbReference>
<keyword evidence="3" id="KW-0808">Transferase</keyword>
<feature type="domain" description="Glycosyltransferase 2-like" evidence="4">
    <location>
        <begin position="24"/>
        <end position="151"/>
    </location>
</feature>
<keyword evidence="6" id="KW-1185">Reference proteome</keyword>
<organism evidence="5 6">
    <name type="scientific">Paraburkholderia solitsugae</name>
    <dbReference type="NCBI Taxonomy" id="2675748"/>
    <lineage>
        <taxon>Bacteria</taxon>
        <taxon>Pseudomonadati</taxon>
        <taxon>Pseudomonadota</taxon>
        <taxon>Betaproteobacteria</taxon>
        <taxon>Burkholderiales</taxon>
        <taxon>Burkholderiaceae</taxon>
        <taxon>Paraburkholderia</taxon>
    </lineage>
</organism>
<dbReference type="PANTHER" id="PTHR43179:SF12">
    <property type="entry name" value="GALACTOFURANOSYLTRANSFERASE GLFT2"/>
    <property type="match status" value="1"/>
</dbReference>
<comment type="caution">
    <text evidence="5">The sequence shown here is derived from an EMBL/GenBank/DDBJ whole genome shotgun (WGS) entry which is preliminary data.</text>
</comment>
<sequence>MTFESVRPNNAGVVAIVVSYEPNLAHLAGVLAAIASQTDSVVVVDNGSRRDVRGLLTALNDSRLHFLPLHRNLGIAAAHNAGICWARNYGGELVLLMDQDSVPDPQMVVSLRSAHESLERSGNKVAAVGPRFRDSDSGRLSDHVKFGRLRIERVTCPQGQKYVQVDFLISSGSLIRIDTLDAIGGMDEALFIDQVDTEWVLRARAKGYLTWGHCEAIMTHSLGEIRRRVWLGRWREVPIHKPFRYYYIFRNSVLLQRRDYPCWAWKRVDLIRLLQLAVFIVLFHPQRLQALRGMLGGLWSGLTMKR</sequence>
<keyword evidence="2" id="KW-0328">Glycosyltransferase</keyword>
<dbReference type="InterPro" id="IPR001173">
    <property type="entry name" value="Glyco_trans_2-like"/>
</dbReference>
<accession>A0ABX2BNL5</accession>
<evidence type="ECO:0000256" key="1">
    <source>
        <dbReference type="ARBA" id="ARBA00006739"/>
    </source>
</evidence>
<name>A0ABX2BNL5_9BURK</name>
<evidence type="ECO:0000259" key="4">
    <source>
        <dbReference type="Pfam" id="PF00535"/>
    </source>
</evidence>
<evidence type="ECO:0000313" key="6">
    <source>
        <dbReference type="Proteomes" id="UP000652198"/>
    </source>
</evidence>
<dbReference type="SUPFAM" id="SSF53448">
    <property type="entry name" value="Nucleotide-diphospho-sugar transferases"/>
    <property type="match status" value="1"/>
</dbReference>
<dbReference type="Proteomes" id="UP000652198">
    <property type="component" value="Unassembled WGS sequence"/>
</dbReference>
<evidence type="ECO:0000313" key="5">
    <source>
        <dbReference type="EMBL" id="NPT42351.1"/>
    </source>
</evidence>
<dbReference type="InterPro" id="IPR006446">
    <property type="entry name" value="RhaTrfase"/>
</dbReference>
<dbReference type="EMBL" id="WOEY01000057">
    <property type="protein sequence ID" value="NPT42351.1"/>
    <property type="molecule type" value="Genomic_DNA"/>
</dbReference>
<dbReference type="CDD" id="cd02526">
    <property type="entry name" value="GT2_RfbF_like"/>
    <property type="match status" value="1"/>
</dbReference>
<protein>
    <submittedName>
        <fullName evidence="5">Rhamnosyltransferase</fullName>
    </submittedName>
</protein>
<reference evidence="5 6" key="1">
    <citation type="submission" date="2019-11" db="EMBL/GenBank/DDBJ databases">
        <title>Metabolism of dissolved organic matter in forest soils.</title>
        <authorList>
            <person name="Cyle K.T."/>
            <person name="Wilhelm R.C."/>
            <person name="Martinez C.E."/>
        </authorList>
    </citation>
    <scope>NUCLEOTIDE SEQUENCE [LARGE SCALE GENOMIC DNA]</scope>
    <source>
        <strain evidence="5 6">1N</strain>
    </source>
</reference>
<dbReference type="Gene3D" id="3.90.550.10">
    <property type="entry name" value="Spore Coat Polysaccharide Biosynthesis Protein SpsA, Chain A"/>
    <property type="match status" value="1"/>
</dbReference>
<evidence type="ECO:0000256" key="2">
    <source>
        <dbReference type="ARBA" id="ARBA00022676"/>
    </source>
</evidence>
<evidence type="ECO:0000256" key="3">
    <source>
        <dbReference type="ARBA" id="ARBA00022679"/>
    </source>
</evidence>
<dbReference type="InterPro" id="IPR029044">
    <property type="entry name" value="Nucleotide-diphossugar_trans"/>
</dbReference>
<proteinExistence type="inferred from homology"/>
<comment type="similarity">
    <text evidence="1">Belongs to the glycosyltransferase 2 family.</text>
</comment>
<dbReference type="NCBIfam" id="TIGR01556">
    <property type="entry name" value="rhamnosyltran"/>
    <property type="match status" value="1"/>
</dbReference>
<gene>
    <name evidence="5" type="ORF">GNZ12_13720</name>
</gene>
<dbReference type="Pfam" id="PF00535">
    <property type="entry name" value="Glycos_transf_2"/>
    <property type="match status" value="1"/>
</dbReference>